<protein>
    <recommendedName>
        <fullName evidence="3">ABC transporter domain-containing protein</fullName>
    </recommendedName>
</protein>
<evidence type="ECO:0000313" key="5">
    <source>
        <dbReference type="Proteomes" id="UP000712157"/>
    </source>
</evidence>
<sequence>MKAELCRFRDVGKTFSAGRVVRHINCVICEGDQVGILSASAKARRRLMELLLLQTAPDEGTIEMNDSLGEAVRTRGKDPYTFLVDGNSCIRNMSVMDNLLFLRHKTGRQLILSNAGCRKEAEEILKRYHLDVSLDLPAGKLTKYERYLLELAKAIEIYHVKFLAIDHIHEITDEKKQKELVACTDSYRRQGGAVIYFSSVHTPVFDQTDLNYYMHENSMVRTFYKDDGPYKVHNEAMLWQYRQNIYKHLVPPQKKTTLQTGHINITVPGIGAFGADTIQLGKGEILGVVAGEKVSDGIIDGIFMKKKLGRLEIDGRLLTTGSLESLIRQGVGLFYDTVERTAFQDLSARDNVEMLAFDKLCRIPGVLNNSLEKYFVGKFLDGGIKEAGKKPLKQMHRSEILELMIKRYAQYRWELLVMQLSNLTDELTQSHPLLHYIYTLQKQGKSVMILSTNAVEMEKICTRMIYYHDMI</sequence>
<proteinExistence type="predicted"/>
<dbReference type="GO" id="GO:0005524">
    <property type="term" value="F:ATP binding"/>
    <property type="evidence" value="ECO:0007669"/>
    <property type="project" value="UniProtKB-KW"/>
</dbReference>
<evidence type="ECO:0000256" key="1">
    <source>
        <dbReference type="ARBA" id="ARBA00022741"/>
    </source>
</evidence>
<dbReference type="Gene3D" id="3.40.50.300">
    <property type="entry name" value="P-loop containing nucleotide triphosphate hydrolases"/>
    <property type="match status" value="1"/>
</dbReference>
<feature type="domain" description="ABC transporter" evidence="3">
    <location>
        <begin position="6"/>
        <end position="241"/>
    </location>
</feature>
<gene>
    <name evidence="4" type="ORF">KTH89_10680</name>
</gene>
<dbReference type="RefSeq" id="WP_238721638.1">
    <property type="nucleotide sequence ID" value="NZ_JAHQCW010000015.1"/>
</dbReference>
<evidence type="ECO:0000313" key="4">
    <source>
        <dbReference type="EMBL" id="MBU9737006.1"/>
    </source>
</evidence>
<name>A0A949JZE3_9FIRM</name>
<comment type="caution">
    <text evidence="4">The sequence shown here is derived from an EMBL/GenBank/DDBJ whole genome shotgun (WGS) entry which is preliminary data.</text>
</comment>
<organism evidence="4 5">
    <name type="scientific">Diplocloster agilis</name>
    <dbReference type="NCBI Taxonomy" id="2850323"/>
    <lineage>
        <taxon>Bacteria</taxon>
        <taxon>Bacillati</taxon>
        <taxon>Bacillota</taxon>
        <taxon>Clostridia</taxon>
        <taxon>Lachnospirales</taxon>
        <taxon>Lachnospiraceae</taxon>
        <taxon>Diplocloster</taxon>
    </lineage>
</organism>
<dbReference type="Proteomes" id="UP000712157">
    <property type="component" value="Unassembled WGS sequence"/>
</dbReference>
<dbReference type="PANTHER" id="PTHR43790">
    <property type="entry name" value="CARBOHYDRATE TRANSPORT ATP-BINDING PROTEIN MG119-RELATED"/>
    <property type="match status" value="1"/>
</dbReference>
<reference evidence="4" key="1">
    <citation type="submission" date="2021-06" db="EMBL/GenBank/DDBJ databases">
        <title>Description of novel taxa of the family Lachnospiraceae.</title>
        <authorList>
            <person name="Chaplin A.V."/>
            <person name="Sokolova S.R."/>
            <person name="Pikina A.P."/>
            <person name="Korzhanova M."/>
            <person name="Belova V."/>
            <person name="Korostin D."/>
            <person name="Efimov B.A."/>
        </authorList>
    </citation>
    <scope>NUCLEOTIDE SEQUENCE</scope>
    <source>
        <strain evidence="4">ASD5720</strain>
    </source>
</reference>
<evidence type="ECO:0000256" key="2">
    <source>
        <dbReference type="ARBA" id="ARBA00022840"/>
    </source>
</evidence>
<dbReference type="InterPro" id="IPR050107">
    <property type="entry name" value="ABC_carbohydrate_import_ATPase"/>
</dbReference>
<dbReference type="EMBL" id="JAHQCW010000015">
    <property type="protein sequence ID" value="MBU9737006.1"/>
    <property type="molecule type" value="Genomic_DNA"/>
</dbReference>
<dbReference type="PANTHER" id="PTHR43790:SF8">
    <property type="entry name" value="SUGAR ABC TRANSPORTER ATP-BINDING PROTEIN"/>
    <property type="match status" value="1"/>
</dbReference>
<dbReference type="GO" id="GO:0016887">
    <property type="term" value="F:ATP hydrolysis activity"/>
    <property type="evidence" value="ECO:0007669"/>
    <property type="project" value="InterPro"/>
</dbReference>
<accession>A0A949JZE3</accession>
<dbReference type="InterPro" id="IPR027417">
    <property type="entry name" value="P-loop_NTPase"/>
</dbReference>
<evidence type="ECO:0000259" key="3">
    <source>
        <dbReference type="PROSITE" id="PS50893"/>
    </source>
</evidence>
<dbReference type="SUPFAM" id="SSF52540">
    <property type="entry name" value="P-loop containing nucleoside triphosphate hydrolases"/>
    <property type="match status" value="1"/>
</dbReference>
<keyword evidence="1" id="KW-0547">Nucleotide-binding</keyword>
<dbReference type="AlphaFoldDB" id="A0A949JZE3"/>
<dbReference type="PROSITE" id="PS50893">
    <property type="entry name" value="ABC_TRANSPORTER_2"/>
    <property type="match status" value="1"/>
</dbReference>
<dbReference type="InterPro" id="IPR003439">
    <property type="entry name" value="ABC_transporter-like_ATP-bd"/>
</dbReference>
<keyword evidence="5" id="KW-1185">Reference proteome</keyword>
<keyword evidence="2" id="KW-0067">ATP-binding</keyword>